<dbReference type="InterPro" id="IPR056884">
    <property type="entry name" value="NPHP3-like_N"/>
</dbReference>
<dbReference type="OrthoDB" id="195446at2759"/>
<dbReference type="GeneID" id="80911243"/>
<dbReference type="InterPro" id="IPR027417">
    <property type="entry name" value="P-loop_NTPase"/>
</dbReference>
<feature type="domain" description="Nephrocystin 3-like N-terminal" evidence="3">
    <location>
        <begin position="207"/>
        <end position="371"/>
    </location>
</feature>
<proteinExistence type="predicted"/>
<evidence type="ECO:0000313" key="5">
    <source>
        <dbReference type="Proteomes" id="UP001140513"/>
    </source>
</evidence>
<dbReference type="Proteomes" id="UP001140513">
    <property type="component" value="Unassembled WGS sequence"/>
</dbReference>
<sequence>MAEVIGVVASVAQLVHLSGTLLAGGYGFLAKVTRAPTEIRSLLTETAAINSLLGQLQDVTGSTSKAAPDDALQALQRTGVFEECTETLRTVEKALAKCEQLHGQDARNFGRRLVWPFKEKETKDALQRLYRLRGLLADALEVNSARALKRIETGQESLNEKVDDLAAKANSQMSAAEAEKIISWVCPLPSDGAYASLDNALSRRLPGTGTWFIESDFFREWMSSATPSTIWITGLPGSGKTILCSSIIEYVRDAVPPVIPVLFFFCDHRDSQKQTLDNFLMSVLRQLLGHSTAALEHVKDMYKKKDFNRPFSPAEHMPLLEELLALTKESILIVDGLDESAEGEAIANILTTVIGRAESRGDHLRLLFSSRFDVNIEKRHKRISSRRLALADNTRPDIEHYIQAQLADRLERGIIKIRDRALLPDIEQRIGSRAGT</sequence>
<organism evidence="4 5">
    <name type="scientific">Didymosphaeria variabile</name>
    <dbReference type="NCBI Taxonomy" id="1932322"/>
    <lineage>
        <taxon>Eukaryota</taxon>
        <taxon>Fungi</taxon>
        <taxon>Dikarya</taxon>
        <taxon>Ascomycota</taxon>
        <taxon>Pezizomycotina</taxon>
        <taxon>Dothideomycetes</taxon>
        <taxon>Pleosporomycetidae</taxon>
        <taxon>Pleosporales</taxon>
        <taxon>Massarineae</taxon>
        <taxon>Didymosphaeriaceae</taxon>
        <taxon>Didymosphaeria</taxon>
    </lineage>
</organism>
<keyword evidence="1" id="KW-0677">Repeat</keyword>
<dbReference type="PANTHER" id="PTHR10039">
    <property type="entry name" value="AMELOGENIN"/>
    <property type="match status" value="1"/>
</dbReference>
<dbReference type="AlphaFoldDB" id="A0A9W8XJD1"/>
<reference evidence="4" key="1">
    <citation type="submission" date="2022-10" db="EMBL/GenBank/DDBJ databases">
        <title>Tapping the CABI collections for fungal endophytes: first genome assemblies for Collariella, Neodidymelliopsis, Ascochyta clinopodiicola, Didymella pomorum, Didymosphaeria variabile, Neocosmospora piperis and Neocucurbitaria cava.</title>
        <authorList>
            <person name="Hill R."/>
        </authorList>
    </citation>
    <scope>NUCLEOTIDE SEQUENCE</scope>
    <source>
        <strain evidence="4">IMI 356815</strain>
    </source>
</reference>
<accession>A0A9W8XJD1</accession>
<evidence type="ECO:0000256" key="2">
    <source>
        <dbReference type="SAM" id="Coils"/>
    </source>
</evidence>
<evidence type="ECO:0000256" key="1">
    <source>
        <dbReference type="ARBA" id="ARBA00022737"/>
    </source>
</evidence>
<evidence type="ECO:0000313" key="4">
    <source>
        <dbReference type="EMBL" id="KAJ4352365.1"/>
    </source>
</evidence>
<name>A0A9W8XJD1_9PLEO</name>
<dbReference type="SUPFAM" id="SSF52540">
    <property type="entry name" value="P-loop containing nucleoside triphosphate hydrolases"/>
    <property type="match status" value="1"/>
</dbReference>
<keyword evidence="2" id="KW-0175">Coiled coil</keyword>
<dbReference type="EMBL" id="JAPEUX010000005">
    <property type="protein sequence ID" value="KAJ4352365.1"/>
    <property type="molecule type" value="Genomic_DNA"/>
</dbReference>
<dbReference type="Pfam" id="PF24883">
    <property type="entry name" value="NPHP3_N"/>
    <property type="match status" value="1"/>
</dbReference>
<protein>
    <recommendedName>
        <fullName evidence="3">Nephrocystin 3-like N-terminal domain-containing protein</fullName>
    </recommendedName>
</protein>
<keyword evidence="5" id="KW-1185">Reference proteome</keyword>
<dbReference type="PANTHER" id="PTHR10039:SF16">
    <property type="entry name" value="GPI INOSITOL-DEACYLASE"/>
    <property type="match status" value="1"/>
</dbReference>
<dbReference type="Gene3D" id="3.40.50.300">
    <property type="entry name" value="P-loop containing nucleotide triphosphate hydrolases"/>
    <property type="match status" value="1"/>
</dbReference>
<evidence type="ECO:0000259" key="3">
    <source>
        <dbReference type="Pfam" id="PF24883"/>
    </source>
</evidence>
<gene>
    <name evidence="4" type="ORF">N0V89_007713</name>
</gene>
<dbReference type="RefSeq" id="XP_056070721.1">
    <property type="nucleotide sequence ID" value="XM_056216474.1"/>
</dbReference>
<feature type="coiled-coil region" evidence="2">
    <location>
        <begin position="148"/>
        <end position="179"/>
    </location>
</feature>
<comment type="caution">
    <text evidence="4">The sequence shown here is derived from an EMBL/GenBank/DDBJ whole genome shotgun (WGS) entry which is preliminary data.</text>
</comment>